<keyword evidence="9" id="KW-0175">Coiled coil</keyword>
<dbReference type="GO" id="GO:0033178">
    <property type="term" value="C:proton-transporting two-sector ATPase complex, catalytic domain"/>
    <property type="evidence" value="ECO:0007669"/>
    <property type="project" value="InterPro"/>
</dbReference>
<evidence type="ECO:0000256" key="6">
    <source>
        <dbReference type="ARBA" id="ARBA00023136"/>
    </source>
</evidence>
<keyword evidence="6 8" id="KW-0472">Membrane</keyword>
<organism evidence="10">
    <name type="scientific">Fervidicoccus fontis</name>
    <dbReference type="NCBI Taxonomy" id="683846"/>
    <lineage>
        <taxon>Archaea</taxon>
        <taxon>Thermoproteota</taxon>
        <taxon>Thermoprotei</taxon>
        <taxon>Fervidicoccales</taxon>
        <taxon>Fervidicoccaceae</taxon>
        <taxon>Fervidicoccus</taxon>
    </lineage>
</organism>
<evidence type="ECO:0000256" key="3">
    <source>
        <dbReference type="ARBA" id="ARBA00022475"/>
    </source>
</evidence>
<dbReference type="AlphaFoldDB" id="A0A7C1HWI4"/>
<dbReference type="GO" id="GO:0046961">
    <property type="term" value="F:proton-transporting ATPase activity, rotational mechanism"/>
    <property type="evidence" value="ECO:0007669"/>
    <property type="project" value="InterPro"/>
</dbReference>
<proteinExistence type="inferred from homology"/>
<dbReference type="Pfam" id="PF01991">
    <property type="entry name" value="vATP-synt_E"/>
    <property type="match status" value="1"/>
</dbReference>
<comment type="subcellular location">
    <subcellularLocation>
        <location evidence="8">Cell membrane</location>
        <topology evidence="8">Peripheral membrane protein</topology>
    </subcellularLocation>
</comment>
<comment type="subunit">
    <text evidence="8">Has multiple subunits with at least A(3), B(3), C, D, E, F, H, I and proteolipid K(x).</text>
</comment>
<keyword evidence="3 8" id="KW-1003">Cell membrane</keyword>
<keyword evidence="5 8" id="KW-0406">Ion transport</keyword>
<dbReference type="GO" id="GO:0005886">
    <property type="term" value="C:plasma membrane"/>
    <property type="evidence" value="ECO:0007669"/>
    <property type="project" value="UniProtKB-SubCell"/>
</dbReference>
<dbReference type="GO" id="GO:0005524">
    <property type="term" value="F:ATP binding"/>
    <property type="evidence" value="ECO:0007669"/>
    <property type="project" value="UniProtKB-UniRule"/>
</dbReference>
<dbReference type="GO" id="GO:0042777">
    <property type="term" value="P:proton motive force-driven plasma membrane ATP synthesis"/>
    <property type="evidence" value="ECO:0007669"/>
    <property type="project" value="UniProtKB-UniRule"/>
</dbReference>
<dbReference type="Gene3D" id="1.20.5.620">
    <property type="entry name" value="F1F0 ATP synthase subunit B, membrane domain"/>
    <property type="match status" value="1"/>
</dbReference>
<dbReference type="SUPFAM" id="SSF160527">
    <property type="entry name" value="V-type ATPase subunit E-like"/>
    <property type="match status" value="1"/>
</dbReference>
<dbReference type="HAMAP" id="MF_00311">
    <property type="entry name" value="ATP_synth_E_arch"/>
    <property type="match status" value="1"/>
</dbReference>
<reference evidence="10" key="1">
    <citation type="journal article" date="2020" name="mSystems">
        <title>Genome- and Community-Level Interaction Insights into Carbon Utilization and Element Cycling Functions of Hydrothermarchaeota in Hydrothermal Sediment.</title>
        <authorList>
            <person name="Zhou Z."/>
            <person name="Liu Y."/>
            <person name="Xu W."/>
            <person name="Pan J."/>
            <person name="Luo Z.H."/>
            <person name="Li M."/>
        </authorList>
    </citation>
    <scope>NUCLEOTIDE SEQUENCE [LARGE SCALE GENOMIC DNA]</scope>
    <source>
        <strain evidence="10">SpSt-123</strain>
    </source>
</reference>
<dbReference type="GO" id="GO:0046933">
    <property type="term" value="F:proton-transporting ATP synthase activity, rotational mechanism"/>
    <property type="evidence" value="ECO:0007669"/>
    <property type="project" value="UniProtKB-UniRule"/>
</dbReference>
<sequence>MSSNDIEEMRVIKEKLLSEARKKAENIVREAEEKANEIIRQAQEEWRRRYEEYKRQELKKIYEKNAQIESEARLKARVIVSQTKAEIIEKLFEDTKRKLEDRQFDVKKSLELLLTQSLKEASAIKKIVVSPKDKKILEDIISEFGLKNIDIKENENMIGGLIVESVDGVIIDNSYDTRLLNLKEKELNEIQRLLWGE</sequence>
<evidence type="ECO:0000256" key="4">
    <source>
        <dbReference type="ARBA" id="ARBA00022781"/>
    </source>
</evidence>
<dbReference type="EMBL" id="DSDY01000086">
    <property type="protein sequence ID" value="HDS10486.1"/>
    <property type="molecule type" value="Genomic_DNA"/>
</dbReference>
<feature type="coiled-coil region" evidence="9">
    <location>
        <begin position="14"/>
        <end position="56"/>
    </location>
</feature>
<evidence type="ECO:0000256" key="1">
    <source>
        <dbReference type="ARBA" id="ARBA00005901"/>
    </source>
</evidence>
<name>A0A7C1HWI4_9CREN</name>
<keyword evidence="7 8" id="KW-0066">ATP synthesis</keyword>
<protein>
    <recommendedName>
        <fullName evidence="8">A-type ATP synthase subunit E</fullName>
    </recommendedName>
</protein>
<comment type="similarity">
    <text evidence="1 8">Belongs to the V-ATPase E subunit family.</text>
</comment>
<comment type="caution">
    <text evidence="10">The sequence shown here is derived from an EMBL/GenBank/DDBJ whole genome shotgun (WGS) entry which is preliminary data.</text>
</comment>
<dbReference type="InterPro" id="IPR038495">
    <property type="entry name" value="ATPase_E_C"/>
</dbReference>
<gene>
    <name evidence="8" type="primary">atpE</name>
    <name evidence="10" type="ORF">ENO04_02525</name>
</gene>
<comment type="function">
    <text evidence="8">Component of the A-type ATP synthase that produces ATP from ADP in the presence of a proton gradient across the membrane.</text>
</comment>
<evidence type="ECO:0000256" key="8">
    <source>
        <dbReference type="HAMAP-Rule" id="MF_00311"/>
    </source>
</evidence>
<evidence type="ECO:0000313" key="10">
    <source>
        <dbReference type="EMBL" id="HDS10486.1"/>
    </source>
</evidence>
<dbReference type="Gene3D" id="3.30.2320.30">
    <property type="entry name" value="ATP synthase, E subunit, C-terminal"/>
    <property type="match status" value="1"/>
</dbReference>
<keyword evidence="2 8" id="KW-0813">Transport</keyword>
<evidence type="ECO:0000256" key="2">
    <source>
        <dbReference type="ARBA" id="ARBA00022448"/>
    </source>
</evidence>
<evidence type="ECO:0000256" key="9">
    <source>
        <dbReference type="SAM" id="Coils"/>
    </source>
</evidence>
<accession>A0A7C1HWI4</accession>
<keyword evidence="4 8" id="KW-0375">Hydrogen ion transport</keyword>
<evidence type="ECO:0000256" key="7">
    <source>
        <dbReference type="ARBA" id="ARBA00023310"/>
    </source>
</evidence>
<evidence type="ECO:0000256" key="5">
    <source>
        <dbReference type="ARBA" id="ARBA00023065"/>
    </source>
</evidence>
<dbReference type="InterPro" id="IPR002842">
    <property type="entry name" value="ATPase_V1_Esu"/>
</dbReference>